<dbReference type="Pfam" id="PF00089">
    <property type="entry name" value="Trypsin"/>
    <property type="match status" value="1"/>
</dbReference>
<evidence type="ECO:0000256" key="1">
    <source>
        <dbReference type="ARBA" id="ARBA00023157"/>
    </source>
</evidence>
<keyword evidence="1" id="KW-1015">Disulfide bond</keyword>
<gene>
    <name evidence="3" type="ORF">ACJMK2_002876</name>
</gene>
<dbReference type="PANTHER" id="PTHR24252:SF7">
    <property type="entry name" value="HYALIN"/>
    <property type="match status" value="1"/>
</dbReference>
<reference evidence="3 4" key="1">
    <citation type="submission" date="2024-11" db="EMBL/GenBank/DDBJ databases">
        <title>Chromosome-level genome assembly of the freshwater bivalve Anodonta woodiana.</title>
        <authorList>
            <person name="Chen X."/>
        </authorList>
    </citation>
    <scope>NUCLEOTIDE SEQUENCE [LARGE SCALE GENOMIC DNA]</scope>
    <source>
        <strain evidence="3">MN2024</strain>
        <tissue evidence="3">Gills</tissue>
    </source>
</reference>
<dbReference type="SUPFAM" id="SSF50494">
    <property type="entry name" value="Trypsin-like serine proteases"/>
    <property type="match status" value="1"/>
</dbReference>
<evidence type="ECO:0000313" key="3">
    <source>
        <dbReference type="EMBL" id="KAL3890594.1"/>
    </source>
</evidence>
<keyword evidence="4" id="KW-1185">Reference proteome</keyword>
<dbReference type="InterPro" id="IPR001254">
    <property type="entry name" value="Trypsin_dom"/>
</dbReference>
<comment type="caution">
    <text evidence="3">The sequence shown here is derived from an EMBL/GenBank/DDBJ whole genome shotgun (WGS) entry which is preliminary data.</text>
</comment>
<dbReference type="InterPro" id="IPR018114">
    <property type="entry name" value="TRYPSIN_HIS"/>
</dbReference>
<feature type="domain" description="Peptidase S1" evidence="2">
    <location>
        <begin position="14"/>
        <end position="56"/>
    </location>
</feature>
<accession>A0ABD3XWJ0</accession>
<name>A0ABD3XWJ0_SINWO</name>
<dbReference type="InterPro" id="IPR043504">
    <property type="entry name" value="Peptidase_S1_PA_chymotrypsin"/>
</dbReference>
<dbReference type="EMBL" id="JBJQND010000001">
    <property type="protein sequence ID" value="KAL3890594.1"/>
    <property type="molecule type" value="Genomic_DNA"/>
</dbReference>
<feature type="non-terminal residue" evidence="3">
    <location>
        <position position="56"/>
    </location>
</feature>
<dbReference type="PANTHER" id="PTHR24252">
    <property type="entry name" value="ACROSIN-RELATED"/>
    <property type="match status" value="1"/>
</dbReference>
<dbReference type="Proteomes" id="UP001634394">
    <property type="component" value="Unassembled WGS sequence"/>
</dbReference>
<dbReference type="PROSITE" id="PS00134">
    <property type="entry name" value="TRYPSIN_HIS"/>
    <property type="match status" value="1"/>
</dbReference>
<protein>
    <recommendedName>
        <fullName evidence="2">Peptidase S1 domain-containing protein</fullName>
    </recommendedName>
</protein>
<evidence type="ECO:0000313" key="4">
    <source>
        <dbReference type="Proteomes" id="UP001634394"/>
    </source>
</evidence>
<proteinExistence type="predicted"/>
<dbReference type="InterPro" id="IPR009003">
    <property type="entry name" value="Peptidase_S1_PA"/>
</dbReference>
<organism evidence="3 4">
    <name type="scientific">Sinanodonta woodiana</name>
    <name type="common">Chinese pond mussel</name>
    <name type="synonym">Anodonta woodiana</name>
    <dbReference type="NCBI Taxonomy" id="1069815"/>
    <lineage>
        <taxon>Eukaryota</taxon>
        <taxon>Metazoa</taxon>
        <taxon>Spiralia</taxon>
        <taxon>Lophotrochozoa</taxon>
        <taxon>Mollusca</taxon>
        <taxon>Bivalvia</taxon>
        <taxon>Autobranchia</taxon>
        <taxon>Heteroconchia</taxon>
        <taxon>Palaeoheterodonta</taxon>
        <taxon>Unionida</taxon>
        <taxon>Unionoidea</taxon>
        <taxon>Unionidae</taxon>
        <taxon>Unioninae</taxon>
        <taxon>Sinanodonta</taxon>
    </lineage>
</organism>
<sequence>CGTTIFDGSRLMKIVHGRAAVLGQLPWQVALYRSGEYYCGGFIIHPNWILTAAHCV</sequence>
<evidence type="ECO:0000259" key="2">
    <source>
        <dbReference type="PROSITE" id="PS50240"/>
    </source>
</evidence>
<dbReference type="Gene3D" id="2.40.10.10">
    <property type="entry name" value="Trypsin-like serine proteases"/>
    <property type="match status" value="1"/>
</dbReference>
<dbReference type="AlphaFoldDB" id="A0ABD3XWJ0"/>
<dbReference type="PROSITE" id="PS50240">
    <property type="entry name" value="TRYPSIN_DOM"/>
    <property type="match status" value="1"/>
</dbReference>
<feature type="non-terminal residue" evidence="3">
    <location>
        <position position="1"/>
    </location>
</feature>